<dbReference type="Proteomes" id="UP000657918">
    <property type="component" value="Unassembled WGS sequence"/>
</dbReference>
<keyword evidence="2" id="KW-1185">Reference proteome</keyword>
<sequence>MLFIELDLWELLHLDHFQSKAQAFSIDKALHCRRFHPKTKPSNALFPFVTMKQMMTLASRLPALFAEETN</sequence>
<name>A0A835JN96_9ROSI</name>
<dbReference type="AlphaFoldDB" id="A0A835JN96"/>
<comment type="caution">
    <text evidence="1">The sequence shown here is derived from an EMBL/GenBank/DDBJ whole genome shotgun (WGS) entry which is preliminary data.</text>
</comment>
<accession>A0A835JN96</accession>
<protein>
    <submittedName>
        <fullName evidence="1">Uncharacterized protein</fullName>
    </submittedName>
</protein>
<evidence type="ECO:0000313" key="1">
    <source>
        <dbReference type="EMBL" id="KAF9670120.1"/>
    </source>
</evidence>
<organism evidence="1 2">
    <name type="scientific">Salix dunnii</name>
    <dbReference type="NCBI Taxonomy" id="1413687"/>
    <lineage>
        <taxon>Eukaryota</taxon>
        <taxon>Viridiplantae</taxon>
        <taxon>Streptophyta</taxon>
        <taxon>Embryophyta</taxon>
        <taxon>Tracheophyta</taxon>
        <taxon>Spermatophyta</taxon>
        <taxon>Magnoliopsida</taxon>
        <taxon>eudicotyledons</taxon>
        <taxon>Gunneridae</taxon>
        <taxon>Pentapetalae</taxon>
        <taxon>rosids</taxon>
        <taxon>fabids</taxon>
        <taxon>Malpighiales</taxon>
        <taxon>Salicaceae</taxon>
        <taxon>Saliceae</taxon>
        <taxon>Salix</taxon>
    </lineage>
</organism>
<proteinExistence type="predicted"/>
<gene>
    <name evidence="1" type="ORF">SADUNF_Sadunf13G0035500</name>
</gene>
<dbReference type="EMBL" id="JADGMS010000013">
    <property type="protein sequence ID" value="KAF9670120.1"/>
    <property type="molecule type" value="Genomic_DNA"/>
</dbReference>
<evidence type="ECO:0000313" key="2">
    <source>
        <dbReference type="Proteomes" id="UP000657918"/>
    </source>
</evidence>
<reference evidence="1 2" key="1">
    <citation type="submission" date="2020-10" db="EMBL/GenBank/DDBJ databases">
        <title>Plant Genome Project.</title>
        <authorList>
            <person name="Zhang R.-G."/>
        </authorList>
    </citation>
    <scope>NUCLEOTIDE SEQUENCE [LARGE SCALE GENOMIC DNA]</scope>
    <source>
        <strain evidence="1">FAFU-HL-1</strain>
        <tissue evidence="1">Leaf</tissue>
    </source>
</reference>